<protein>
    <submittedName>
        <fullName evidence="3">GHKL domain-containing protein</fullName>
    </submittedName>
</protein>
<dbReference type="AlphaFoldDB" id="A0A415S694"/>
<dbReference type="EMBL" id="QRQE01000047">
    <property type="protein sequence ID" value="RHM71466.1"/>
    <property type="molecule type" value="Genomic_DNA"/>
</dbReference>
<dbReference type="PANTHER" id="PTHR40448">
    <property type="entry name" value="TWO-COMPONENT SENSOR HISTIDINE KINASE"/>
    <property type="match status" value="1"/>
</dbReference>
<feature type="domain" description="Sensor histidine kinase NatK-like C-terminal" evidence="2">
    <location>
        <begin position="326"/>
        <end position="421"/>
    </location>
</feature>
<proteinExistence type="predicted"/>
<name>A0A415S694_MEDGN</name>
<dbReference type="Pfam" id="PF14501">
    <property type="entry name" value="HATPase_c_5"/>
    <property type="match status" value="1"/>
</dbReference>
<feature type="transmembrane region" description="Helical" evidence="1">
    <location>
        <begin position="6"/>
        <end position="26"/>
    </location>
</feature>
<dbReference type="InterPro" id="IPR032834">
    <property type="entry name" value="NatK-like_C"/>
</dbReference>
<evidence type="ECO:0000256" key="1">
    <source>
        <dbReference type="SAM" id="Phobius"/>
    </source>
</evidence>
<sequence length="445" mass="52227">MIDVIKIIFSFAKIYIFYSYLYIFFVEISKKRSIITITILSILNYFLNSNIDNNNINIIISLVTFIIVTVLLFKHEKIFTKKWIILGMYFFVCMIIEIVISIIALIVIGKETMKDYSTLNLLLLIYYIILFLILNIIRKAINKHYTLQGKLFVYMFQAMIPFLSIIFIAVFIDYNLRYEILYTGVEILVIVIFLLINAISFLTFTIIERLYIEKHEVEISKIKFLLKEQHFQEIELQNKETRRIKHNIKNQLAVASEHIKMGDINEAIEIISSLIKETNENEHKNYTSNKLVNTIVNIKFNEMQHNFIKTNININIPRILNVEDRDLIDILCNAFDNAIEAAKECAVSERYVKFTMIYYSYTLIIKIENNVKAEVKNLDTKKENSKEHGIGTKTIEEGVKKYDGVIEWKSTSNKFEISMILCDVKYKGDLSRGKNVKVKRKEIIN</sequence>
<feature type="transmembrane region" description="Helical" evidence="1">
    <location>
        <begin position="56"/>
        <end position="73"/>
    </location>
</feature>
<keyword evidence="1" id="KW-0472">Membrane</keyword>
<comment type="caution">
    <text evidence="3">The sequence shown here is derived from an EMBL/GenBank/DDBJ whole genome shotgun (WGS) entry which is preliminary data.</text>
</comment>
<reference evidence="3 4" key="1">
    <citation type="submission" date="2018-08" db="EMBL/GenBank/DDBJ databases">
        <title>A genome reference for cultivated species of the human gut microbiota.</title>
        <authorList>
            <person name="Zou Y."/>
            <person name="Xue W."/>
            <person name="Luo G."/>
        </authorList>
    </citation>
    <scope>NUCLEOTIDE SEQUENCE [LARGE SCALE GENOMIC DNA]</scope>
    <source>
        <strain evidence="3 4">AF33-12</strain>
    </source>
</reference>
<feature type="transmembrane region" description="Helical" evidence="1">
    <location>
        <begin position="121"/>
        <end position="141"/>
    </location>
</feature>
<evidence type="ECO:0000313" key="4">
    <source>
        <dbReference type="Proteomes" id="UP000285610"/>
    </source>
</evidence>
<organism evidence="3 4">
    <name type="scientific">Mediterraneibacter gnavus</name>
    <name type="common">Ruminococcus gnavus</name>
    <dbReference type="NCBI Taxonomy" id="33038"/>
    <lineage>
        <taxon>Bacteria</taxon>
        <taxon>Bacillati</taxon>
        <taxon>Bacillota</taxon>
        <taxon>Clostridia</taxon>
        <taxon>Lachnospirales</taxon>
        <taxon>Lachnospiraceae</taxon>
        <taxon>Mediterraneibacter</taxon>
    </lineage>
</organism>
<feature type="transmembrane region" description="Helical" evidence="1">
    <location>
        <begin position="85"/>
        <end position="109"/>
    </location>
</feature>
<evidence type="ECO:0000259" key="2">
    <source>
        <dbReference type="Pfam" id="PF14501"/>
    </source>
</evidence>
<feature type="transmembrane region" description="Helical" evidence="1">
    <location>
        <begin position="180"/>
        <end position="207"/>
    </location>
</feature>
<feature type="transmembrane region" description="Helical" evidence="1">
    <location>
        <begin position="153"/>
        <end position="174"/>
    </location>
</feature>
<dbReference type="GO" id="GO:0042802">
    <property type="term" value="F:identical protein binding"/>
    <property type="evidence" value="ECO:0007669"/>
    <property type="project" value="TreeGrafter"/>
</dbReference>
<dbReference type="Proteomes" id="UP000285610">
    <property type="component" value="Unassembled WGS sequence"/>
</dbReference>
<dbReference type="PANTHER" id="PTHR40448:SF1">
    <property type="entry name" value="TWO-COMPONENT SENSOR HISTIDINE KINASE"/>
    <property type="match status" value="1"/>
</dbReference>
<gene>
    <name evidence="3" type="ORF">DWZ50_15520</name>
</gene>
<keyword evidence="1" id="KW-0812">Transmembrane</keyword>
<keyword evidence="1" id="KW-1133">Transmembrane helix</keyword>
<dbReference type="RefSeq" id="WP_118445087.1">
    <property type="nucleotide sequence ID" value="NZ_QRQE01000047.1"/>
</dbReference>
<evidence type="ECO:0000313" key="3">
    <source>
        <dbReference type="EMBL" id="RHM71466.1"/>
    </source>
</evidence>
<accession>A0A415S694</accession>